<dbReference type="InterPro" id="IPR017046">
    <property type="entry name" value="Prenylcysteine_Oxase1"/>
</dbReference>
<protein>
    <recommendedName>
        <fullName evidence="9">Prenylcysteine lyase domain-containing protein</fullName>
    </recommendedName>
</protein>
<reference evidence="10" key="1">
    <citation type="submission" date="2023-03" db="EMBL/GenBank/DDBJ databases">
        <title>Mating type loci evolution in Malassezia.</title>
        <authorList>
            <person name="Coelho M.A."/>
        </authorList>
    </citation>
    <scope>NUCLEOTIDE SEQUENCE</scope>
    <source>
        <strain evidence="10">CBS 11721</strain>
    </source>
</reference>
<gene>
    <name evidence="10" type="ORF">MCUN1_000959</name>
</gene>
<keyword evidence="3" id="KW-0285">Flavoprotein</keyword>
<keyword evidence="11" id="KW-1185">Reference proteome</keyword>
<keyword evidence="7" id="KW-0325">Glycoprotein</keyword>
<keyword evidence="4 8" id="KW-0732">Signal</keyword>
<evidence type="ECO:0000313" key="11">
    <source>
        <dbReference type="Proteomes" id="UP001219933"/>
    </source>
</evidence>
<evidence type="ECO:0000256" key="7">
    <source>
        <dbReference type="ARBA" id="ARBA00023180"/>
    </source>
</evidence>
<dbReference type="InterPro" id="IPR036188">
    <property type="entry name" value="FAD/NAD-bd_sf"/>
</dbReference>
<organism evidence="10 11">
    <name type="scientific">Malassezia cuniculi</name>
    <dbReference type="NCBI Taxonomy" id="948313"/>
    <lineage>
        <taxon>Eukaryota</taxon>
        <taxon>Fungi</taxon>
        <taxon>Dikarya</taxon>
        <taxon>Basidiomycota</taxon>
        <taxon>Ustilaginomycotina</taxon>
        <taxon>Malasseziomycetes</taxon>
        <taxon>Malasseziales</taxon>
        <taxon>Malasseziaceae</taxon>
        <taxon>Malassezia</taxon>
    </lineage>
</organism>
<keyword evidence="6" id="KW-0560">Oxidoreductase</keyword>
<dbReference type="Gene3D" id="1.10.405.20">
    <property type="match status" value="1"/>
</dbReference>
<evidence type="ECO:0000259" key="9">
    <source>
        <dbReference type="Pfam" id="PF07156"/>
    </source>
</evidence>
<dbReference type="Gene3D" id="3.50.50.60">
    <property type="entry name" value="FAD/NAD(P)-binding domain"/>
    <property type="match status" value="2"/>
</dbReference>
<feature type="domain" description="Prenylcysteine lyase" evidence="9">
    <location>
        <begin position="147"/>
        <end position="511"/>
    </location>
</feature>
<evidence type="ECO:0000256" key="3">
    <source>
        <dbReference type="ARBA" id="ARBA00022630"/>
    </source>
</evidence>
<dbReference type="EMBL" id="CP119877">
    <property type="protein sequence ID" value="WFD34124.1"/>
    <property type="molecule type" value="Genomic_DNA"/>
</dbReference>
<dbReference type="Pfam" id="PF07156">
    <property type="entry name" value="Prenylcys_lyase"/>
    <property type="match status" value="1"/>
</dbReference>
<dbReference type="Proteomes" id="UP001219933">
    <property type="component" value="Chromosome 1"/>
</dbReference>
<keyword evidence="5" id="KW-0274">FAD</keyword>
<evidence type="ECO:0000256" key="4">
    <source>
        <dbReference type="ARBA" id="ARBA00022729"/>
    </source>
</evidence>
<dbReference type="AlphaFoldDB" id="A0AAF0J643"/>
<dbReference type="PANTHER" id="PTHR15944:SF0">
    <property type="entry name" value="PRENYLCYSTEINE LYASE DOMAIN-CONTAINING PROTEIN"/>
    <property type="match status" value="1"/>
</dbReference>
<dbReference type="PANTHER" id="PTHR15944">
    <property type="entry name" value="FARNESYLCYSTEINE LYASE"/>
    <property type="match status" value="1"/>
</dbReference>
<sequence>MRAILLSVLVGLAWAAPPQFVFTTGSCPVEPGGDTHRVAIVGGGPSGASAAYFFGAAQTQLATNPACPKRTLDVTLFERSRVGGRVEAIYPLDDPGLERVEIGAGLVYDVDETLIRAISSFGLRWSSDQTRLAKHVGVWNGKEFVIENDGSTWSQTKLLWRYGRSPANVLKLLGEAVKSFSRVYSPQFLHERPVRGGDNRLPAPYSGYPWSSAAELAHAVLPGGLVNQSANEYYAQQGISELFTNEMASATTRVNFAHNIDQINAFAGLYAFKSSESRHVRNGNHLLFERMVNESGAAVRVGASGTVTGIMKTSEGWWVGTADGHGSTFDSVVVATPWSLSGIALLNTDKMIHMVSYRPVHVTLVATTESRPKASFFGQARSDSDMPQTILTAPSISAANATQTPLISLSYVRELSPQQHRKQLGTLYIVRVLSHRALDDTTLTDMFGTVVWTHRKEWDAFPDMSRDAKRRSFEIDTGLYHVSVIEPLISTMEASVISAKNVAALILQRWLGDGFVNGRHCRWSARNPNTDWSGWGCNSS</sequence>
<dbReference type="GO" id="GO:0030328">
    <property type="term" value="P:prenylcysteine catabolic process"/>
    <property type="evidence" value="ECO:0007669"/>
    <property type="project" value="InterPro"/>
</dbReference>
<accession>A0AAF0J643</accession>
<proteinExistence type="inferred from homology"/>
<evidence type="ECO:0000256" key="1">
    <source>
        <dbReference type="ARBA" id="ARBA00001974"/>
    </source>
</evidence>
<evidence type="ECO:0000256" key="6">
    <source>
        <dbReference type="ARBA" id="ARBA00023002"/>
    </source>
</evidence>
<evidence type="ECO:0000256" key="8">
    <source>
        <dbReference type="SAM" id="SignalP"/>
    </source>
</evidence>
<feature type="signal peptide" evidence="8">
    <location>
        <begin position="1"/>
        <end position="15"/>
    </location>
</feature>
<dbReference type="InterPro" id="IPR010795">
    <property type="entry name" value="Prenylcys_lyase"/>
</dbReference>
<comment type="cofactor">
    <cofactor evidence="1">
        <name>FAD</name>
        <dbReference type="ChEBI" id="CHEBI:57692"/>
    </cofactor>
</comment>
<evidence type="ECO:0000256" key="2">
    <source>
        <dbReference type="ARBA" id="ARBA00009967"/>
    </source>
</evidence>
<dbReference type="GO" id="GO:0001735">
    <property type="term" value="F:prenylcysteine oxidase activity"/>
    <property type="evidence" value="ECO:0007669"/>
    <property type="project" value="InterPro"/>
</dbReference>
<dbReference type="SUPFAM" id="SSF51905">
    <property type="entry name" value="FAD/NAD(P)-binding domain"/>
    <property type="match status" value="1"/>
</dbReference>
<evidence type="ECO:0000313" key="10">
    <source>
        <dbReference type="EMBL" id="WFD34124.1"/>
    </source>
</evidence>
<name>A0AAF0J643_9BASI</name>
<dbReference type="PROSITE" id="PS51257">
    <property type="entry name" value="PROKAR_LIPOPROTEIN"/>
    <property type="match status" value="1"/>
</dbReference>
<dbReference type="GO" id="GO:0030327">
    <property type="term" value="P:prenylated protein catabolic process"/>
    <property type="evidence" value="ECO:0007669"/>
    <property type="project" value="TreeGrafter"/>
</dbReference>
<dbReference type="Gene3D" id="3.30.70.1990">
    <property type="match status" value="1"/>
</dbReference>
<comment type="similarity">
    <text evidence="2">Belongs to the prenylcysteine oxidase family.</text>
</comment>
<evidence type="ECO:0000256" key="5">
    <source>
        <dbReference type="ARBA" id="ARBA00022827"/>
    </source>
</evidence>
<feature type="chain" id="PRO_5041900132" description="Prenylcysteine lyase domain-containing protein" evidence="8">
    <location>
        <begin position="16"/>
        <end position="540"/>
    </location>
</feature>